<dbReference type="CDD" id="cd06173">
    <property type="entry name" value="MFS_MefA_like"/>
    <property type="match status" value="1"/>
</dbReference>
<evidence type="ECO:0000256" key="4">
    <source>
        <dbReference type="ARBA" id="ARBA00022989"/>
    </source>
</evidence>
<feature type="transmembrane region" description="Helical" evidence="6">
    <location>
        <begin position="97"/>
        <end position="125"/>
    </location>
</feature>
<accession>A0ABN2K107</accession>
<feature type="transmembrane region" description="Helical" evidence="6">
    <location>
        <begin position="164"/>
        <end position="183"/>
    </location>
</feature>
<comment type="subcellular location">
    <subcellularLocation>
        <location evidence="1">Cell membrane</location>
        <topology evidence="1">Multi-pass membrane protein</topology>
    </subcellularLocation>
</comment>
<evidence type="ECO:0000256" key="5">
    <source>
        <dbReference type="ARBA" id="ARBA00023136"/>
    </source>
</evidence>
<dbReference type="EMBL" id="BAAAME010000005">
    <property type="protein sequence ID" value="GAA1746126.1"/>
    <property type="molecule type" value="Genomic_DNA"/>
</dbReference>
<evidence type="ECO:0000313" key="7">
    <source>
        <dbReference type="EMBL" id="GAA1746126.1"/>
    </source>
</evidence>
<protein>
    <recommendedName>
        <fullName evidence="9">MFS transporter</fullName>
    </recommendedName>
</protein>
<organism evidence="7 8">
    <name type="scientific">Aeromicrobium alkaliterrae</name>
    <dbReference type="NCBI Taxonomy" id="302168"/>
    <lineage>
        <taxon>Bacteria</taxon>
        <taxon>Bacillati</taxon>
        <taxon>Actinomycetota</taxon>
        <taxon>Actinomycetes</taxon>
        <taxon>Propionibacteriales</taxon>
        <taxon>Nocardioidaceae</taxon>
        <taxon>Aeromicrobium</taxon>
    </lineage>
</organism>
<evidence type="ECO:0000256" key="6">
    <source>
        <dbReference type="SAM" id="Phobius"/>
    </source>
</evidence>
<dbReference type="InterPro" id="IPR011701">
    <property type="entry name" value="MFS"/>
</dbReference>
<comment type="caution">
    <text evidence="7">The sequence shown here is derived from an EMBL/GenBank/DDBJ whole genome shotgun (WGS) entry which is preliminary data.</text>
</comment>
<feature type="transmembrane region" description="Helical" evidence="6">
    <location>
        <begin position="253"/>
        <end position="272"/>
    </location>
</feature>
<dbReference type="InterPro" id="IPR036259">
    <property type="entry name" value="MFS_trans_sf"/>
</dbReference>
<dbReference type="PANTHER" id="PTHR23513">
    <property type="entry name" value="INTEGRAL MEMBRANE EFFLUX PROTEIN-RELATED"/>
    <property type="match status" value="1"/>
</dbReference>
<keyword evidence="2" id="KW-1003">Cell membrane</keyword>
<evidence type="ECO:0000256" key="1">
    <source>
        <dbReference type="ARBA" id="ARBA00004651"/>
    </source>
</evidence>
<dbReference type="SUPFAM" id="SSF103473">
    <property type="entry name" value="MFS general substrate transporter"/>
    <property type="match status" value="1"/>
</dbReference>
<evidence type="ECO:0008006" key="9">
    <source>
        <dbReference type="Google" id="ProtNLM"/>
    </source>
</evidence>
<name>A0ABN2K107_9ACTN</name>
<feature type="transmembrane region" description="Helical" evidence="6">
    <location>
        <begin position="72"/>
        <end position="91"/>
    </location>
</feature>
<evidence type="ECO:0000256" key="3">
    <source>
        <dbReference type="ARBA" id="ARBA00022692"/>
    </source>
</evidence>
<dbReference type="PANTHER" id="PTHR23513:SF6">
    <property type="entry name" value="MAJOR FACILITATOR SUPERFAMILY ASSOCIATED DOMAIN-CONTAINING PROTEIN"/>
    <property type="match status" value="1"/>
</dbReference>
<keyword evidence="3 6" id="KW-0812">Transmembrane</keyword>
<dbReference type="Gene3D" id="1.20.1250.20">
    <property type="entry name" value="MFS general substrate transporter like domains"/>
    <property type="match status" value="1"/>
</dbReference>
<keyword evidence="8" id="KW-1185">Reference proteome</keyword>
<feature type="transmembrane region" description="Helical" evidence="6">
    <location>
        <begin position="12"/>
        <end position="33"/>
    </location>
</feature>
<sequence length="407" mass="40388">MRELGRDYALFWAARVLAVAGATVTAVAVPVLTYQRSGSPLLTSAVAALQVLPYLLLGLVAGAVADRVSRRLLMVVGEVVSSVALASLVVVGSDASVAHVLVVAAVVPTAFVWFDAAAFGALPALVGRDRLVEANSALWTATTLVGIGGPALAGLVVAGWGATVALAIDVVACLGAAALLASIGTPMGPGRRVGPPTRLRADMVEGLAFVLRHPIIRPLTLAGALNSVAAGGVTGLVVVLAVEQLGSSADGDVPGFLLTAIAIGGFLAAVGLPRLLRRVRLGLVTVGALAGGVPALVVLALAEAWLVAVGALVVWGLATTLVVLNGISTRQQLTPDRLQARVNTSARMLAWGGTPFGALAAGATAEVAGTVTALAGVAAVCAAAVVYAVASGLTRVTAPAGLAEPPS</sequence>
<feature type="transmembrane region" description="Helical" evidence="6">
    <location>
        <begin position="371"/>
        <end position="390"/>
    </location>
</feature>
<feature type="transmembrane region" description="Helical" evidence="6">
    <location>
        <begin position="279"/>
        <end position="299"/>
    </location>
</feature>
<feature type="transmembrane region" description="Helical" evidence="6">
    <location>
        <begin position="137"/>
        <end position="158"/>
    </location>
</feature>
<dbReference type="Pfam" id="PF07690">
    <property type="entry name" value="MFS_1"/>
    <property type="match status" value="1"/>
</dbReference>
<reference evidence="7 8" key="1">
    <citation type="journal article" date="2019" name="Int. J. Syst. Evol. Microbiol.">
        <title>The Global Catalogue of Microorganisms (GCM) 10K type strain sequencing project: providing services to taxonomists for standard genome sequencing and annotation.</title>
        <authorList>
            <consortium name="The Broad Institute Genomics Platform"/>
            <consortium name="The Broad Institute Genome Sequencing Center for Infectious Disease"/>
            <person name="Wu L."/>
            <person name="Ma J."/>
        </authorList>
    </citation>
    <scope>NUCLEOTIDE SEQUENCE [LARGE SCALE GENOMIC DNA]</scope>
    <source>
        <strain evidence="7 8">JCM 13518</strain>
    </source>
</reference>
<feature type="transmembrane region" description="Helical" evidence="6">
    <location>
        <begin position="305"/>
        <end position="327"/>
    </location>
</feature>
<gene>
    <name evidence="7" type="ORF">GCM10009710_27620</name>
</gene>
<feature type="transmembrane region" description="Helical" evidence="6">
    <location>
        <begin position="219"/>
        <end position="241"/>
    </location>
</feature>
<proteinExistence type="predicted"/>
<keyword evidence="5 6" id="KW-0472">Membrane</keyword>
<evidence type="ECO:0000256" key="2">
    <source>
        <dbReference type="ARBA" id="ARBA00022475"/>
    </source>
</evidence>
<feature type="transmembrane region" description="Helical" evidence="6">
    <location>
        <begin position="45"/>
        <end position="65"/>
    </location>
</feature>
<evidence type="ECO:0000313" key="8">
    <source>
        <dbReference type="Proteomes" id="UP001501057"/>
    </source>
</evidence>
<dbReference type="RefSeq" id="WP_344202667.1">
    <property type="nucleotide sequence ID" value="NZ_BAAAME010000005.1"/>
</dbReference>
<keyword evidence="4 6" id="KW-1133">Transmembrane helix</keyword>
<feature type="transmembrane region" description="Helical" evidence="6">
    <location>
        <begin position="348"/>
        <end position="365"/>
    </location>
</feature>
<dbReference type="Proteomes" id="UP001501057">
    <property type="component" value="Unassembled WGS sequence"/>
</dbReference>